<dbReference type="RefSeq" id="WP_182657642.1">
    <property type="nucleotide sequence ID" value="NZ_BAAAQG010000003.1"/>
</dbReference>
<dbReference type="Gene3D" id="3.40.50.2000">
    <property type="entry name" value="Glycogen Phosphorylase B"/>
    <property type="match status" value="2"/>
</dbReference>
<evidence type="ECO:0000259" key="2">
    <source>
        <dbReference type="Pfam" id="PF00534"/>
    </source>
</evidence>
<sequence>MTTFLFAWNSGEIGGNERRMVDVAETLVARGNRVAHFVRCHGNRSNLGELISKRDAGTIVHGGLVHLCSVTVKLGPDYVIGAGMPVSLILRMLRLSALSKSALIMPRPGLDFNKGAVYRFADRRTALLVDAFLTNSPAATGQLIRQGIAADKILEIPSALGQDWYVNVVPLDSARQVTRLGRAIMVGNARREKNQRFGIEAFLKCKALTRLDVYTSAGAAFDHLVAQAEAVGKELYVHVGVLVSPETYDTAELLLHPSLSESLPRTVLEAQSRNCLVLASEAGSTPDIISYGRTLAATSVDEWAWTIDSMLGSPSENRKEPIIEALTVSEYTSRFLAAIGNLS</sequence>
<evidence type="ECO:0000313" key="4">
    <source>
        <dbReference type="Proteomes" id="UP001500383"/>
    </source>
</evidence>
<keyword evidence="4" id="KW-1185">Reference proteome</keyword>
<keyword evidence="1" id="KW-0808">Transferase</keyword>
<evidence type="ECO:0000313" key="3">
    <source>
        <dbReference type="EMBL" id="GAA1699116.1"/>
    </source>
</evidence>
<evidence type="ECO:0000256" key="1">
    <source>
        <dbReference type="ARBA" id="ARBA00022679"/>
    </source>
</evidence>
<dbReference type="InterPro" id="IPR001296">
    <property type="entry name" value="Glyco_trans_1"/>
</dbReference>
<feature type="domain" description="Glycosyl transferase family 1" evidence="2">
    <location>
        <begin position="183"/>
        <end position="319"/>
    </location>
</feature>
<dbReference type="Pfam" id="PF00534">
    <property type="entry name" value="Glycos_transf_1"/>
    <property type="match status" value="1"/>
</dbReference>
<proteinExistence type="predicted"/>
<dbReference type="Proteomes" id="UP001500383">
    <property type="component" value="Unassembled WGS sequence"/>
</dbReference>
<dbReference type="EMBL" id="BAAAQG010000003">
    <property type="protein sequence ID" value="GAA1699116.1"/>
    <property type="molecule type" value="Genomic_DNA"/>
</dbReference>
<protein>
    <recommendedName>
        <fullName evidence="2">Glycosyl transferase family 1 domain-containing protein</fullName>
    </recommendedName>
</protein>
<dbReference type="SUPFAM" id="SSF53756">
    <property type="entry name" value="UDP-Glycosyltransferase/glycogen phosphorylase"/>
    <property type="match status" value="1"/>
</dbReference>
<name>A0ABN2I5R0_9ACTN</name>
<gene>
    <name evidence="3" type="ORF">GCM10009831_04220</name>
</gene>
<accession>A0ABN2I5R0</accession>
<organism evidence="3 4">
    <name type="scientific">Dietzia cercidiphylli</name>
    <dbReference type="NCBI Taxonomy" id="498199"/>
    <lineage>
        <taxon>Bacteria</taxon>
        <taxon>Bacillati</taxon>
        <taxon>Actinomycetota</taxon>
        <taxon>Actinomycetes</taxon>
        <taxon>Mycobacteriales</taxon>
        <taxon>Dietziaceae</taxon>
        <taxon>Dietzia</taxon>
    </lineage>
</organism>
<comment type="caution">
    <text evidence="3">The sequence shown here is derived from an EMBL/GenBank/DDBJ whole genome shotgun (WGS) entry which is preliminary data.</text>
</comment>
<reference evidence="3 4" key="1">
    <citation type="journal article" date="2019" name="Int. J. Syst. Evol. Microbiol.">
        <title>The Global Catalogue of Microorganisms (GCM) 10K type strain sequencing project: providing services to taxonomists for standard genome sequencing and annotation.</title>
        <authorList>
            <consortium name="The Broad Institute Genomics Platform"/>
            <consortium name="The Broad Institute Genome Sequencing Center for Infectious Disease"/>
            <person name="Wu L."/>
            <person name="Ma J."/>
        </authorList>
    </citation>
    <scope>NUCLEOTIDE SEQUENCE [LARGE SCALE GENOMIC DNA]</scope>
    <source>
        <strain evidence="3 4">JCM 16002</strain>
    </source>
</reference>